<dbReference type="FunFam" id="3.40.605.10:FF:000004">
    <property type="entry name" value="Aldehyde dehydrogenase"/>
    <property type="match status" value="1"/>
</dbReference>
<evidence type="ECO:0000256" key="2">
    <source>
        <dbReference type="ARBA" id="ARBA00023002"/>
    </source>
</evidence>
<dbReference type="SUPFAM" id="SSF53720">
    <property type="entry name" value="ALDH-like"/>
    <property type="match status" value="1"/>
</dbReference>
<dbReference type="InterPro" id="IPR016162">
    <property type="entry name" value="Ald_DH_N"/>
</dbReference>
<sequence>MRAIIARRGLRGASLAAPGGRRCVAAPLAPAFTEQLRGGFEKASAGGKLSYEAFNGHLSGALPAVSVHGDKIRAAFDKSKDQEGFVDWPAFSSLAAMEPGILESFVPMEARAQPVYDELKATFDSGKTKPLEWRKQQLRALQRLYVENQQALREALHGDLGGGEWRSLIENGAIDDLEHAIDNMDEWAADEEVIPHGKHAAKGKWILRKEPKGVVFLMGAWNYQLTLVIGPLMDIIAAGNCCVIKPSELAPHAALMLEKLLHQYLDPSAFRVLQGEIPETTALLQLPWAHIMYTGSTAVGKIVMSAAAKNLVPCTLELGGKSPVFVDKTADLALAAERILVAKMTNCGQWCVTPDYILVEKDVEQQLVDELVKFASKRLGSPQDQRGDGSKYDFIQRIVNSRNAGRLKEYIDTSGGKIVFGSAQDCDVEGKFIPFTIISNPDRSSKVLREEIFGPILPVLGVDSVDAAIGVARDIDATPLALYVYTRDGAIAEKVMHSVTSGSAGVNTCNEQSVNADCAFGGVGSSGFGAYHGRTGFLEFSHKRTILYRTAEGHLFPKAMWPEANRVSDEAIATFKAAYGVE</sequence>
<reference evidence="6" key="1">
    <citation type="submission" date="2021-01" db="EMBL/GenBank/DDBJ databases">
        <authorList>
            <person name="Corre E."/>
            <person name="Pelletier E."/>
            <person name="Niang G."/>
            <person name="Scheremetjew M."/>
            <person name="Finn R."/>
            <person name="Kale V."/>
            <person name="Holt S."/>
            <person name="Cochrane G."/>
            <person name="Meng A."/>
            <person name="Brown T."/>
            <person name="Cohen L."/>
        </authorList>
    </citation>
    <scope>NUCLEOTIDE SEQUENCE</scope>
    <source>
        <strain evidence="6">RCC3387</strain>
    </source>
</reference>
<evidence type="ECO:0000259" key="5">
    <source>
        <dbReference type="Pfam" id="PF00171"/>
    </source>
</evidence>
<organism evidence="6">
    <name type="scientific">Zooxanthella nutricula</name>
    <dbReference type="NCBI Taxonomy" id="1333877"/>
    <lineage>
        <taxon>Eukaryota</taxon>
        <taxon>Sar</taxon>
        <taxon>Alveolata</taxon>
        <taxon>Dinophyceae</taxon>
        <taxon>Peridiniales</taxon>
        <taxon>Peridiniales incertae sedis</taxon>
        <taxon>Zooxanthella</taxon>
    </lineage>
</organism>
<dbReference type="InterPro" id="IPR029510">
    <property type="entry name" value="Ald_DH_CS_GLU"/>
</dbReference>
<evidence type="ECO:0000313" key="6">
    <source>
        <dbReference type="EMBL" id="CAD9537404.1"/>
    </source>
</evidence>
<protein>
    <recommendedName>
        <fullName evidence="5">Aldehyde dehydrogenase domain-containing protein</fullName>
    </recommendedName>
</protein>
<dbReference type="PANTHER" id="PTHR43570">
    <property type="entry name" value="ALDEHYDE DEHYDROGENASE"/>
    <property type="match status" value="1"/>
</dbReference>
<dbReference type="InterPro" id="IPR015590">
    <property type="entry name" value="Aldehyde_DH_dom"/>
</dbReference>
<name>A0A7S2NGD7_9DINO</name>
<dbReference type="Gene3D" id="3.40.605.10">
    <property type="entry name" value="Aldehyde Dehydrogenase, Chain A, domain 1"/>
    <property type="match status" value="1"/>
</dbReference>
<dbReference type="InterPro" id="IPR012394">
    <property type="entry name" value="Aldehyde_DH_NAD(P)"/>
</dbReference>
<dbReference type="PANTHER" id="PTHR43570:SF16">
    <property type="entry name" value="ALDEHYDE DEHYDROGENASE TYPE III, ISOFORM Q"/>
    <property type="match status" value="1"/>
</dbReference>
<dbReference type="Pfam" id="PF00171">
    <property type="entry name" value="Aldedh"/>
    <property type="match status" value="1"/>
</dbReference>
<dbReference type="InterPro" id="IPR016161">
    <property type="entry name" value="Ald_DH/histidinol_DH"/>
</dbReference>
<dbReference type="Gene3D" id="3.40.309.10">
    <property type="entry name" value="Aldehyde Dehydrogenase, Chain A, domain 2"/>
    <property type="match status" value="1"/>
</dbReference>
<dbReference type="PROSITE" id="PS00687">
    <property type="entry name" value="ALDEHYDE_DEHYDR_GLU"/>
    <property type="match status" value="1"/>
</dbReference>
<dbReference type="GO" id="GO:0005737">
    <property type="term" value="C:cytoplasm"/>
    <property type="evidence" value="ECO:0007669"/>
    <property type="project" value="TreeGrafter"/>
</dbReference>
<proteinExistence type="inferred from homology"/>
<feature type="active site" evidence="3">
    <location>
        <position position="317"/>
    </location>
</feature>
<dbReference type="InterPro" id="IPR016163">
    <property type="entry name" value="Ald_DH_C"/>
</dbReference>
<gene>
    <name evidence="6" type="ORF">BRAN1462_LOCUS14608</name>
</gene>
<evidence type="ECO:0000256" key="1">
    <source>
        <dbReference type="ARBA" id="ARBA00009986"/>
    </source>
</evidence>
<dbReference type="EMBL" id="HBGW01023029">
    <property type="protein sequence ID" value="CAD9537404.1"/>
    <property type="molecule type" value="Transcribed_RNA"/>
</dbReference>
<keyword evidence="2 4" id="KW-0560">Oxidoreductase</keyword>
<evidence type="ECO:0000256" key="4">
    <source>
        <dbReference type="RuleBase" id="RU003345"/>
    </source>
</evidence>
<feature type="domain" description="Aldehyde dehydrogenase" evidence="5">
    <location>
        <begin position="119"/>
        <end position="545"/>
    </location>
</feature>
<evidence type="ECO:0000256" key="3">
    <source>
        <dbReference type="PROSITE-ProRule" id="PRU10007"/>
    </source>
</evidence>
<comment type="similarity">
    <text evidence="1 4">Belongs to the aldehyde dehydrogenase family.</text>
</comment>
<dbReference type="GO" id="GO:0006081">
    <property type="term" value="P:aldehyde metabolic process"/>
    <property type="evidence" value="ECO:0007669"/>
    <property type="project" value="InterPro"/>
</dbReference>
<dbReference type="GO" id="GO:0004029">
    <property type="term" value="F:aldehyde dehydrogenase (NAD+) activity"/>
    <property type="evidence" value="ECO:0007669"/>
    <property type="project" value="TreeGrafter"/>
</dbReference>
<dbReference type="AlphaFoldDB" id="A0A7S2NGD7"/>
<accession>A0A7S2NGD7</accession>